<evidence type="ECO:0000313" key="2">
    <source>
        <dbReference type="Proteomes" id="UP001441944"/>
    </source>
</evidence>
<protein>
    <submittedName>
        <fullName evidence="1">Uncharacterized protein</fullName>
    </submittedName>
</protein>
<dbReference type="EMBL" id="BAABWU010000007">
    <property type="protein sequence ID" value="GAA6196693.1"/>
    <property type="molecule type" value="Genomic_DNA"/>
</dbReference>
<name>A0ABQ0ALE2_9RHOB</name>
<comment type="caution">
    <text evidence="1">The sequence shown here is derived from an EMBL/GenBank/DDBJ whole genome shotgun (WGS) entry which is preliminary data.</text>
</comment>
<gene>
    <name evidence="1" type="ORF">NBRC116598_21370</name>
</gene>
<reference evidence="1 2" key="1">
    <citation type="submission" date="2024-04" db="EMBL/GenBank/DDBJ databases">
        <title>Draft genome sequence of Pseudophaeobacter arcticus NBRC 116598.</title>
        <authorList>
            <person name="Miyakawa T."/>
            <person name="Kusuya Y."/>
            <person name="Miura T."/>
        </authorList>
    </citation>
    <scope>NUCLEOTIDE SEQUENCE [LARGE SCALE GENOMIC DNA]</scope>
    <source>
        <strain evidence="1 2">SU-CL00105</strain>
    </source>
</reference>
<organism evidence="1 2">
    <name type="scientific">Pseudophaeobacter arcticus</name>
    <dbReference type="NCBI Taxonomy" id="385492"/>
    <lineage>
        <taxon>Bacteria</taxon>
        <taxon>Pseudomonadati</taxon>
        <taxon>Pseudomonadota</taxon>
        <taxon>Alphaproteobacteria</taxon>
        <taxon>Rhodobacterales</taxon>
        <taxon>Paracoccaceae</taxon>
        <taxon>Pseudophaeobacter</taxon>
    </lineage>
</organism>
<dbReference type="Proteomes" id="UP001441944">
    <property type="component" value="Unassembled WGS sequence"/>
</dbReference>
<proteinExistence type="predicted"/>
<accession>A0ABQ0ALE2</accession>
<evidence type="ECO:0000313" key="1">
    <source>
        <dbReference type="EMBL" id="GAA6196693.1"/>
    </source>
</evidence>
<keyword evidence="2" id="KW-1185">Reference proteome</keyword>
<sequence>MEQRLTVKFDMPNCTLFGILAGVDTCKCGHCIVLQFPVSNWAGGVETNLPASPVSAPEGSELGGMGAWNSEVVLAEADLEALI</sequence>